<evidence type="ECO:0000313" key="1">
    <source>
        <dbReference type="EMBL" id="KAK2610021.1"/>
    </source>
</evidence>
<reference evidence="1" key="1">
    <citation type="submission" date="2023-06" db="EMBL/GenBank/DDBJ databases">
        <authorList>
            <person name="Noh H."/>
        </authorList>
    </citation>
    <scope>NUCLEOTIDE SEQUENCE</scope>
    <source>
        <strain evidence="1">DUCC20226</strain>
    </source>
</reference>
<name>A0AAD9SKB3_PHOAM</name>
<sequence length="156" mass="17274">MFRQIPLVPHCIHFFFLKKQSTSSSLKTCSGLESPSAVVATSTQPYHGIHPSFLPYHHQKSHKIPKMKIPAIVLATAYGLAFSDVALSMPTHNDAKPYIVRSLWPRGNGTEWMLKCSHGSCYSMVGCTSEGAVTHNDPSCWQMCTCIAYNTTDLID</sequence>
<keyword evidence="2" id="KW-1185">Reference proteome</keyword>
<protein>
    <submittedName>
        <fullName evidence="1">Uncharacterized protein</fullName>
    </submittedName>
</protein>
<gene>
    <name evidence="1" type="ORF">N8I77_003481</name>
</gene>
<organism evidence="1 2">
    <name type="scientific">Phomopsis amygdali</name>
    <name type="common">Fusicoccum amygdali</name>
    <dbReference type="NCBI Taxonomy" id="1214568"/>
    <lineage>
        <taxon>Eukaryota</taxon>
        <taxon>Fungi</taxon>
        <taxon>Dikarya</taxon>
        <taxon>Ascomycota</taxon>
        <taxon>Pezizomycotina</taxon>
        <taxon>Sordariomycetes</taxon>
        <taxon>Sordariomycetidae</taxon>
        <taxon>Diaporthales</taxon>
        <taxon>Diaporthaceae</taxon>
        <taxon>Diaporthe</taxon>
    </lineage>
</organism>
<evidence type="ECO:0000313" key="2">
    <source>
        <dbReference type="Proteomes" id="UP001265746"/>
    </source>
</evidence>
<comment type="caution">
    <text evidence="1">The sequence shown here is derived from an EMBL/GenBank/DDBJ whole genome shotgun (WGS) entry which is preliminary data.</text>
</comment>
<dbReference type="Proteomes" id="UP001265746">
    <property type="component" value="Unassembled WGS sequence"/>
</dbReference>
<dbReference type="EMBL" id="JAUJFL010000002">
    <property type="protein sequence ID" value="KAK2610021.1"/>
    <property type="molecule type" value="Genomic_DNA"/>
</dbReference>
<dbReference type="AlphaFoldDB" id="A0AAD9SKB3"/>
<accession>A0AAD9SKB3</accession>
<proteinExistence type="predicted"/>